<feature type="domain" description="Glycosyl transferase family 1" evidence="2">
    <location>
        <begin position="176"/>
        <end position="327"/>
    </location>
</feature>
<dbReference type="Pfam" id="PF00534">
    <property type="entry name" value="Glycos_transf_1"/>
    <property type="match status" value="1"/>
</dbReference>
<dbReference type="InterPro" id="IPR001296">
    <property type="entry name" value="Glyco_trans_1"/>
</dbReference>
<dbReference type="Gene3D" id="3.40.50.2000">
    <property type="entry name" value="Glycogen Phosphorylase B"/>
    <property type="match status" value="2"/>
</dbReference>
<evidence type="ECO:0000259" key="3">
    <source>
        <dbReference type="Pfam" id="PF13439"/>
    </source>
</evidence>
<gene>
    <name evidence="4" type="primary">wcuI</name>
    <name evidence="4" type="synonym">KL146_00009</name>
</gene>
<reference evidence="4" key="1">
    <citation type="submission" date="2016-07" db="EMBL/GenBank/DDBJ databases">
        <authorList>
            <person name="Informatics P."/>
        </authorList>
    </citation>
    <scope>NUCLEOTIDE SEQUENCE</scope>
    <source>
        <strain evidence="4">DR85/08</strain>
    </source>
</reference>
<sequence>MIYVNARFFTQKITGVQRFAREIAKELANQRDDIIFLVPSISDIVDIESLNGINILEANGGCGHFWEQITLPFFLYRRGNPLLLNLCNTAPVLYHNKIITLHDITYIKYPRSYSLKFRMLYRVITPLIIKGSRKIITVSEFSRKEISNYYNLDYGKVSVVYNAVTNEIKKIQAAITDRENKYLLAVSSQNFHKNFHTLIQAFSGYTGSLSLKIIGDKAQAFNGIEHVSNDDRIQFLGRVSDVELANLYTNAYGFIFPSLYEGFGIPPLEAQYCGCPVISSDRASMPEVLGNSVLYFNPESTSEIVMAILKLENNKNIRDELIERGRENASRFSWSKSALEVNNIINEHLNKRA</sequence>
<reference evidence="4" key="2">
    <citation type="submission" date="2016-08" db="EMBL/GenBank/DDBJ databases">
        <title>Klebsiella loci capsule.</title>
        <authorList>
            <person name="Holt K.E."/>
            <person name="Thomson N.R."/>
        </authorList>
    </citation>
    <scope>NUCLEOTIDE SEQUENCE</scope>
    <source>
        <strain evidence="4">DR85/08</strain>
    </source>
</reference>
<organism evidence="4">
    <name type="scientific">Klebsiella pneumoniae</name>
    <dbReference type="NCBI Taxonomy" id="573"/>
    <lineage>
        <taxon>Bacteria</taxon>
        <taxon>Pseudomonadati</taxon>
        <taxon>Pseudomonadota</taxon>
        <taxon>Gammaproteobacteria</taxon>
        <taxon>Enterobacterales</taxon>
        <taxon>Enterobacteriaceae</taxon>
        <taxon>Klebsiella/Raoultella group</taxon>
        <taxon>Klebsiella</taxon>
        <taxon>Klebsiella pneumoniae complex</taxon>
    </lineage>
</organism>
<dbReference type="EMBL" id="LT603721">
    <property type="protein sequence ID" value="SCA96097.1"/>
    <property type="molecule type" value="Genomic_DNA"/>
</dbReference>
<feature type="domain" description="Glycosyltransferase subfamily 4-like N-terminal" evidence="3">
    <location>
        <begin position="14"/>
        <end position="164"/>
    </location>
</feature>
<keyword evidence="1 4" id="KW-0808">Transferase</keyword>
<proteinExistence type="predicted"/>
<dbReference type="PANTHER" id="PTHR46401">
    <property type="entry name" value="GLYCOSYLTRANSFERASE WBBK-RELATED"/>
    <property type="match status" value="1"/>
</dbReference>
<accession>A0A1C3SZV4</accession>
<dbReference type="GO" id="GO:0016757">
    <property type="term" value="F:glycosyltransferase activity"/>
    <property type="evidence" value="ECO:0007669"/>
    <property type="project" value="InterPro"/>
</dbReference>
<dbReference type="InterPro" id="IPR028098">
    <property type="entry name" value="Glyco_trans_4-like_N"/>
</dbReference>
<dbReference type="RefSeq" id="WP_072016612.1">
    <property type="nucleotide sequence ID" value="NZ_CAAGYP010000019.1"/>
</dbReference>
<protein>
    <submittedName>
        <fullName evidence="4">Glycosyltransferase</fullName>
    </submittedName>
</protein>
<evidence type="ECO:0000256" key="1">
    <source>
        <dbReference type="ARBA" id="ARBA00022679"/>
    </source>
</evidence>
<dbReference type="CDD" id="cd03809">
    <property type="entry name" value="GT4_MtfB-like"/>
    <property type="match status" value="1"/>
</dbReference>
<name>A0A1C3SZV4_KLEPN</name>
<dbReference type="Pfam" id="PF13439">
    <property type="entry name" value="Glyco_transf_4"/>
    <property type="match status" value="1"/>
</dbReference>
<dbReference type="AlphaFoldDB" id="A0A1C3SZV4"/>
<dbReference type="SUPFAM" id="SSF53756">
    <property type="entry name" value="UDP-Glycosyltransferase/glycogen phosphorylase"/>
    <property type="match status" value="1"/>
</dbReference>
<evidence type="ECO:0000313" key="4">
    <source>
        <dbReference type="EMBL" id="SCA96097.1"/>
    </source>
</evidence>
<dbReference type="PANTHER" id="PTHR46401:SF2">
    <property type="entry name" value="GLYCOSYLTRANSFERASE WBBK-RELATED"/>
    <property type="match status" value="1"/>
</dbReference>
<evidence type="ECO:0000259" key="2">
    <source>
        <dbReference type="Pfam" id="PF00534"/>
    </source>
</evidence>
<dbReference type="GO" id="GO:0009103">
    <property type="term" value="P:lipopolysaccharide biosynthetic process"/>
    <property type="evidence" value="ECO:0007669"/>
    <property type="project" value="TreeGrafter"/>
</dbReference>